<dbReference type="RefSeq" id="XP_029634053.1">
    <property type="nucleotide sequence ID" value="XM_029778193.2"/>
</dbReference>
<dbReference type="SUPFAM" id="SSF69593">
    <property type="entry name" value="Glycerol-3-phosphate (1)-acyltransferase"/>
    <property type="match status" value="1"/>
</dbReference>
<evidence type="ECO:0000256" key="5">
    <source>
        <dbReference type="ARBA" id="ARBA00022679"/>
    </source>
</evidence>
<dbReference type="InterPro" id="IPR045252">
    <property type="entry name" value="LPCAT1-like"/>
</dbReference>
<protein>
    <submittedName>
        <fullName evidence="18">Lysophosphatidylcholine acyltransferase 1 isoform X1</fullName>
    </submittedName>
</protein>
<evidence type="ECO:0000259" key="16">
    <source>
        <dbReference type="PROSITE" id="PS50222"/>
    </source>
</evidence>
<dbReference type="CDD" id="cd07991">
    <property type="entry name" value="LPLAT_LPCAT1-like"/>
    <property type="match status" value="1"/>
</dbReference>
<evidence type="ECO:0000256" key="15">
    <source>
        <dbReference type="SAM" id="Phobius"/>
    </source>
</evidence>
<dbReference type="UniPathway" id="UPA00085"/>
<keyword evidence="12" id="KW-1208">Phospholipid metabolism</keyword>
<comment type="similarity">
    <text evidence="3">Belongs to the 1-acyl-sn-glycerol-3-phosphate acyltransferase family.</text>
</comment>
<dbReference type="Pfam" id="PF01553">
    <property type="entry name" value="Acyltransferase"/>
    <property type="match status" value="1"/>
</dbReference>
<dbReference type="InterPro" id="IPR002048">
    <property type="entry name" value="EF_hand_dom"/>
</dbReference>
<feature type="transmembrane region" description="Helical" evidence="15">
    <location>
        <begin position="75"/>
        <end position="92"/>
    </location>
</feature>
<evidence type="ECO:0000256" key="9">
    <source>
        <dbReference type="ARBA" id="ARBA00023098"/>
    </source>
</evidence>
<organism evidence="17 18">
    <name type="scientific">Octopus sinensis</name>
    <name type="common">East Asian common octopus</name>
    <dbReference type="NCBI Taxonomy" id="2607531"/>
    <lineage>
        <taxon>Eukaryota</taxon>
        <taxon>Metazoa</taxon>
        <taxon>Spiralia</taxon>
        <taxon>Lophotrochozoa</taxon>
        <taxon>Mollusca</taxon>
        <taxon>Cephalopoda</taxon>
        <taxon>Coleoidea</taxon>
        <taxon>Octopodiformes</taxon>
        <taxon>Octopoda</taxon>
        <taxon>Incirrata</taxon>
        <taxon>Octopodidae</taxon>
        <taxon>Octopus</taxon>
    </lineage>
</organism>
<comment type="pathway">
    <text evidence="2">Lipid metabolism; phospholipid metabolism.</text>
</comment>
<feature type="domain" description="EF-hand" evidence="16">
    <location>
        <begin position="430"/>
        <end position="465"/>
    </location>
</feature>
<dbReference type="PROSITE" id="PS50222">
    <property type="entry name" value="EF_HAND_2"/>
    <property type="match status" value="1"/>
</dbReference>
<keyword evidence="7" id="KW-0106">Calcium</keyword>
<evidence type="ECO:0000256" key="14">
    <source>
        <dbReference type="ARBA" id="ARBA00025707"/>
    </source>
</evidence>
<accession>A0A6P7S7G4</accession>
<reference evidence="18" key="1">
    <citation type="submission" date="2025-08" db="UniProtKB">
        <authorList>
            <consortium name="RefSeq"/>
        </authorList>
    </citation>
    <scope>IDENTIFICATION</scope>
</reference>
<dbReference type="GO" id="GO:0008654">
    <property type="term" value="P:phospholipid biosynthetic process"/>
    <property type="evidence" value="ECO:0007669"/>
    <property type="project" value="UniProtKB-KW"/>
</dbReference>
<dbReference type="Gene3D" id="1.10.238.10">
    <property type="entry name" value="EF-hand"/>
    <property type="match status" value="1"/>
</dbReference>
<dbReference type="InterPro" id="IPR002123">
    <property type="entry name" value="Plipid/glycerol_acylTrfase"/>
</dbReference>
<dbReference type="SMART" id="SM00563">
    <property type="entry name" value="PlsC"/>
    <property type="match status" value="1"/>
</dbReference>
<dbReference type="SUPFAM" id="SSF47473">
    <property type="entry name" value="EF-hand"/>
    <property type="match status" value="1"/>
</dbReference>
<evidence type="ECO:0000256" key="8">
    <source>
        <dbReference type="ARBA" id="ARBA00022989"/>
    </source>
</evidence>
<proteinExistence type="inferred from homology"/>
<evidence type="ECO:0000256" key="6">
    <source>
        <dbReference type="ARBA" id="ARBA00022692"/>
    </source>
</evidence>
<evidence type="ECO:0000313" key="18">
    <source>
        <dbReference type="RefSeq" id="XP_029634053.1"/>
    </source>
</evidence>
<keyword evidence="5" id="KW-0808">Transferase</keyword>
<dbReference type="PANTHER" id="PTHR23063:SF52">
    <property type="entry name" value="LYSOPHOSPHATIDYLCHOLINE ACYLTRANSFERASE"/>
    <property type="match status" value="1"/>
</dbReference>
<dbReference type="PANTHER" id="PTHR23063">
    <property type="entry name" value="PHOSPHOLIPID ACYLTRANSFERASE"/>
    <property type="match status" value="1"/>
</dbReference>
<comment type="subcellular location">
    <subcellularLocation>
        <location evidence="1">Membrane</location>
    </subcellularLocation>
</comment>
<dbReference type="InterPro" id="IPR018247">
    <property type="entry name" value="EF_Hand_1_Ca_BS"/>
</dbReference>
<gene>
    <name evidence="18" type="primary">LOC115209705</name>
</gene>
<keyword evidence="8 15" id="KW-1133">Transmembrane helix</keyword>
<dbReference type="GO" id="GO:0042171">
    <property type="term" value="F:lysophosphatidic acid acyltransferase activity"/>
    <property type="evidence" value="ECO:0007669"/>
    <property type="project" value="TreeGrafter"/>
</dbReference>
<dbReference type="GO" id="GO:0016020">
    <property type="term" value="C:membrane"/>
    <property type="evidence" value="ECO:0007669"/>
    <property type="project" value="UniProtKB-SubCell"/>
</dbReference>
<dbReference type="InterPro" id="IPR011992">
    <property type="entry name" value="EF-hand-dom_pair"/>
</dbReference>
<dbReference type="PROSITE" id="PS00018">
    <property type="entry name" value="EF_HAND_1"/>
    <property type="match status" value="1"/>
</dbReference>
<comment type="pathway">
    <text evidence="14">Phospholipid metabolism.</text>
</comment>
<evidence type="ECO:0000256" key="4">
    <source>
        <dbReference type="ARBA" id="ARBA00022516"/>
    </source>
</evidence>
<keyword evidence="9" id="KW-0443">Lipid metabolism</keyword>
<dbReference type="CDD" id="cd00051">
    <property type="entry name" value="EFh"/>
    <property type="match status" value="1"/>
</dbReference>
<evidence type="ECO:0000256" key="7">
    <source>
        <dbReference type="ARBA" id="ARBA00022837"/>
    </source>
</evidence>
<keyword evidence="11" id="KW-0594">Phospholipid biosynthesis</keyword>
<dbReference type="GO" id="GO:0005509">
    <property type="term" value="F:calcium ion binding"/>
    <property type="evidence" value="ECO:0007669"/>
    <property type="project" value="InterPro"/>
</dbReference>
<dbReference type="GO" id="GO:0008374">
    <property type="term" value="F:O-acyltransferase activity"/>
    <property type="evidence" value="ECO:0007669"/>
    <property type="project" value="InterPro"/>
</dbReference>
<dbReference type="AlphaFoldDB" id="A0A6P7S7G4"/>
<sequence>MVEPMKNPFVHRLNLGPVDVIKIGVMSFTIAPIRILIAGILLMLAWSLASLSLLFQTEIERQKPLIGWRKIVNYVLLKISRIIFFVMGFHWVKVKGHCAQAKEAPIVCIAPHSSLFDALVFFMIPELPAVVSAVDHIKVPFIGKLIQFTQPVFVSREDPNSRLNTIKEINKRAHSKGAWPQIVIFPEGTCTNRSCLIGFKPGAFYPGVPVQPVCVRYPNKLDTITWTWDGPDAFKVLWYTLCQFHNNVEIEFLPVHIPNEQELRDPKLFSENVRLRMAKCLNCTITDHTYDDCRLILWAAKVKIPIVKRIVEIFKLHKKLGFNTEAMNEVLLRIRQQVSSEPQEKITYREFSEYLNISQNDSLQRLFKIYDFEQTGHIDIRDYVVDLCLVSGPATIEEVLKMAFQAFEYGHEGFIRSQGFKSVMVHIFEMSDSECQQIFQDIDSDDDQKITFDEFYGFSKTQPKYKKLYHIFQESTSNIFDLCVLNEISIENKEE</sequence>
<dbReference type="Proteomes" id="UP000515154">
    <property type="component" value="Linkage group LG3"/>
</dbReference>
<evidence type="ECO:0000256" key="11">
    <source>
        <dbReference type="ARBA" id="ARBA00023209"/>
    </source>
</evidence>
<evidence type="ECO:0000256" key="1">
    <source>
        <dbReference type="ARBA" id="ARBA00004370"/>
    </source>
</evidence>
<dbReference type="GO" id="GO:0005783">
    <property type="term" value="C:endoplasmic reticulum"/>
    <property type="evidence" value="ECO:0007669"/>
    <property type="project" value="TreeGrafter"/>
</dbReference>
<evidence type="ECO:0000256" key="10">
    <source>
        <dbReference type="ARBA" id="ARBA00023136"/>
    </source>
</evidence>
<keyword evidence="13 18" id="KW-0012">Acyltransferase</keyword>
<keyword evidence="6 15" id="KW-0812">Transmembrane</keyword>
<keyword evidence="10 15" id="KW-0472">Membrane</keyword>
<keyword evidence="17" id="KW-1185">Reference proteome</keyword>
<dbReference type="KEGG" id="osn:115209705"/>
<evidence type="ECO:0000256" key="13">
    <source>
        <dbReference type="ARBA" id="ARBA00023315"/>
    </source>
</evidence>
<feature type="transmembrane region" description="Helical" evidence="15">
    <location>
        <begin position="35"/>
        <end position="55"/>
    </location>
</feature>
<evidence type="ECO:0000256" key="12">
    <source>
        <dbReference type="ARBA" id="ARBA00023264"/>
    </source>
</evidence>
<evidence type="ECO:0000313" key="17">
    <source>
        <dbReference type="Proteomes" id="UP000515154"/>
    </source>
</evidence>
<evidence type="ECO:0000256" key="3">
    <source>
        <dbReference type="ARBA" id="ARBA00008655"/>
    </source>
</evidence>
<dbReference type="Pfam" id="PF13499">
    <property type="entry name" value="EF-hand_7"/>
    <property type="match status" value="1"/>
</dbReference>
<evidence type="ECO:0000256" key="2">
    <source>
        <dbReference type="ARBA" id="ARBA00005074"/>
    </source>
</evidence>
<name>A0A6P7S7G4_9MOLL</name>
<keyword evidence="4" id="KW-0444">Lipid biosynthesis</keyword>